<dbReference type="InterPro" id="IPR018062">
    <property type="entry name" value="HTH_AraC-typ_CS"/>
</dbReference>
<dbReference type="SUPFAM" id="SSF46689">
    <property type="entry name" value="Homeodomain-like"/>
    <property type="match status" value="2"/>
</dbReference>
<evidence type="ECO:0000256" key="3">
    <source>
        <dbReference type="ARBA" id="ARBA00023163"/>
    </source>
</evidence>
<dbReference type="GO" id="GO:0043565">
    <property type="term" value="F:sequence-specific DNA binding"/>
    <property type="evidence" value="ECO:0007669"/>
    <property type="project" value="InterPro"/>
</dbReference>
<dbReference type="AlphaFoldDB" id="A0A417YCG1"/>
<dbReference type="PROSITE" id="PS01124">
    <property type="entry name" value="HTH_ARAC_FAMILY_2"/>
    <property type="match status" value="1"/>
</dbReference>
<comment type="caution">
    <text evidence="5">The sequence shown here is derived from an EMBL/GenBank/DDBJ whole genome shotgun (WGS) entry which is preliminary data.</text>
</comment>
<keyword evidence="6" id="KW-1185">Reference proteome</keyword>
<keyword evidence="3" id="KW-0804">Transcription</keyword>
<dbReference type="InterPro" id="IPR037923">
    <property type="entry name" value="HTH-like"/>
</dbReference>
<dbReference type="EMBL" id="QWEH01000015">
    <property type="protein sequence ID" value="RHW30247.1"/>
    <property type="molecule type" value="Genomic_DNA"/>
</dbReference>
<organism evidence="5 6">
    <name type="scientific">Oceanobacillus profundus</name>
    <dbReference type="NCBI Taxonomy" id="372463"/>
    <lineage>
        <taxon>Bacteria</taxon>
        <taxon>Bacillati</taxon>
        <taxon>Bacillota</taxon>
        <taxon>Bacilli</taxon>
        <taxon>Bacillales</taxon>
        <taxon>Bacillaceae</taxon>
        <taxon>Oceanobacillus</taxon>
    </lineage>
</organism>
<dbReference type="OrthoDB" id="9816335at2"/>
<dbReference type="GO" id="GO:0003700">
    <property type="term" value="F:DNA-binding transcription factor activity"/>
    <property type="evidence" value="ECO:0007669"/>
    <property type="project" value="InterPro"/>
</dbReference>
<keyword evidence="2" id="KW-0238">DNA-binding</keyword>
<proteinExistence type="predicted"/>
<dbReference type="Pfam" id="PF12833">
    <property type="entry name" value="HTH_18"/>
    <property type="match status" value="1"/>
</dbReference>
<evidence type="ECO:0000313" key="5">
    <source>
        <dbReference type="EMBL" id="RHW30247.1"/>
    </source>
</evidence>
<dbReference type="InterPro" id="IPR018060">
    <property type="entry name" value="HTH_AraC"/>
</dbReference>
<dbReference type="RefSeq" id="WP_095313437.1">
    <property type="nucleotide sequence ID" value="NZ_JAUOPF010000015.1"/>
</dbReference>
<dbReference type="SMART" id="SM00342">
    <property type="entry name" value="HTH_ARAC"/>
    <property type="match status" value="1"/>
</dbReference>
<protein>
    <submittedName>
        <fullName evidence="5">AraC family transcriptional regulator</fullName>
    </submittedName>
</protein>
<dbReference type="InterPro" id="IPR014710">
    <property type="entry name" value="RmlC-like_jellyroll"/>
</dbReference>
<dbReference type="PROSITE" id="PS00041">
    <property type="entry name" value="HTH_ARAC_FAMILY_1"/>
    <property type="match status" value="1"/>
</dbReference>
<dbReference type="Pfam" id="PF02311">
    <property type="entry name" value="AraC_binding"/>
    <property type="match status" value="1"/>
</dbReference>
<sequence length="271" mass="31986">MLGNQNILKNSIRIRENKHKDRNLVQKHYHQIHQILYVLENSGEIILNEQVHSFTQDSLAFITPYSPHSITSDTKMTVLVLEFEMDEFGNDMKMLLHQHCFDETRLINMNLFTSGNVRQLLRRMLYEQSQGKVINQMSMKICLSELLLILLRNRKEPSITNANTFRAERLRKYMDTHYFEVTNATELSQKIGISTRHVNTIFKEQYNTTPMKYLNEVRMEVAKKLLVETDNDIPSICFEIGFESLATFYRRFKEFTGVSPKKFRLENKYSG</sequence>
<name>A0A417YCG1_9BACI</name>
<evidence type="ECO:0000313" key="6">
    <source>
        <dbReference type="Proteomes" id="UP000285456"/>
    </source>
</evidence>
<dbReference type="InterPro" id="IPR003313">
    <property type="entry name" value="AraC-bd"/>
</dbReference>
<dbReference type="Gene3D" id="1.10.10.60">
    <property type="entry name" value="Homeodomain-like"/>
    <property type="match status" value="1"/>
</dbReference>
<dbReference type="Gene3D" id="2.60.120.10">
    <property type="entry name" value="Jelly Rolls"/>
    <property type="match status" value="1"/>
</dbReference>
<gene>
    <name evidence="5" type="ORF">D1B32_18205</name>
</gene>
<dbReference type="SUPFAM" id="SSF51215">
    <property type="entry name" value="Regulatory protein AraC"/>
    <property type="match status" value="1"/>
</dbReference>
<evidence type="ECO:0000256" key="2">
    <source>
        <dbReference type="ARBA" id="ARBA00023125"/>
    </source>
</evidence>
<dbReference type="PANTHER" id="PTHR43280">
    <property type="entry name" value="ARAC-FAMILY TRANSCRIPTIONAL REGULATOR"/>
    <property type="match status" value="1"/>
</dbReference>
<feature type="domain" description="HTH araC/xylS-type" evidence="4">
    <location>
        <begin position="168"/>
        <end position="266"/>
    </location>
</feature>
<reference evidence="5 6" key="1">
    <citation type="journal article" date="2007" name="Int. J. Syst. Evol. Microbiol.">
        <title>Oceanobacillus profundus sp. nov., isolated from a deep-sea sediment core.</title>
        <authorList>
            <person name="Kim Y.G."/>
            <person name="Choi D.H."/>
            <person name="Hyun S."/>
            <person name="Cho B.C."/>
        </authorList>
    </citation>
    <scope>NUCLEOTIDE SEQUENCE [LARGE SCALE GENOMIC DNA]</scope>
    <source>
        <strain evidence="5 6">DSM 18246</strain>
    </source>
</reference>
<accession>A0A417YCG1</accession>
<dbReference type="InterPro" id="IPR009057">
    <property type="entry name" value="Homeodomain-like_sf"/>
</dbReference>
<dbReference type="PANTHER" id="PTHR43280:SF28">
    <property type="entry name" value="HTH-TYPE TRANSCRIPTIONAL ACTIVATOR RHAS"/>
    <property type="match status" value="1"/>
</dbReference>
<dbReference type="Proteomes" id="UP000285456">
    <property type="component" value="Unassembled WGS sequence"/>
</dbReference>
<evidence type="ECO:0000256" key="1">
    <source>
        <dbReference type="ARBA" id="ARBA00023015"/>
    </source>
</evidence>
<evidence type="ECO:0000259" key="4">
    <source>
        <dbReference type="PROSITE" id="PS01124"/>
    </source>
</evidence>
<keyword evidence="1" id="KW-0805">Transcription regulation</keyword>